<protein>
    <submittedName>
        <fullName evidence="8">Metal-dependent hydrolase YbeY, involved in rRNA and/or ribosome maturation and assembly</fullName>
    </submittedName>
</protein>
<dbReference type="PANTHER" id="PTHR46986">
    <property type="entry name" value="ENDORIBONUCLEASE YBEY, CHLOROPLASTIC"/>
    <property type="match status" value="1"/>
</dbReference>
<evidence type="ECO:0000256" key="3">
    <source>
        <dbReference type="ARBA" id="ARBA00022722"/>
    </source>
</evidence>
<dbReference type="GO" id="GO:0004222">
    <property type="term" value="F:metalloendopeptidase activity"/>
    <property type="evidence" value="ECO:0007669"/>
    <property type="project" value="InterPro"/>
</dbReference>
<dbReference type="PANTHER" id="PTHR46986:SF1">
    <property type="entry name" value="ENDORIBONUCLEASE YBEY, CHLOROPLASTIC"/>
    <property type="match status" value="1"/>
</dbReference>
<dbReference type="InterPro" id="IPR023091">
    <property type="entry name" value="MetalPrtase_cat_dom_sf_prd"/>
</dbReference>
<dbReference type="GO" id="GO:0006364">
    <property type="term" value="P:rRNA processing"/>
    <property type="evidence" value="ECO:0007669"/>
    <property type="project" value="InterPro"/>
</dbReference>
<dbReference type="GO" id="GO:0004519">
    <property type="term" value="F:endonuclease activity"/>
    <property type="evidence" value="ECO:0007669"/>
    <property type="project" value="UniProtKB-KW"/>
</dbReference>
<evidence type="ECO:0000256" key="4">
    <source>
        <dbReference type="ARBA" id="ARBA00022723"/>
    </source>
</evidence>
<proteinExistence type="inferred from homology"/>
<keyword evidence="5" id="KW-0255">Endonuclease</keyword>
<dbReference type="AlphaFoldDB" id="A0A3B0YWB1"/>
<evidence type="ECO:0000256" key="6">
    <source>
        <dbReference type="ARBA" id="ARBA00022801"/>
    </source>
</evidence>
<organism evidence="8">
    <name type="scientific">hydrothermal vent metagenome</name>
    <dbReference type="NCBI Taxonomy" id="652676"/>
    <lineage>
        <taxon>unclassified sequences</taxon>
        <taxon>metagenomes</taxon>
        <taxon>ecological metagenomes</taxon>
    </lineage>
</organism>
<dbReference type="InterPro" id="IPR002036">
    <property type="entry name" value="YbeY"/>
</dbReference>
<comment type="similarity">
    <text evidence="2">Belongs to the endoribonuclease YbeY family.</text>
</comment>
<dbReference type="EMBL" id="UOFO01000066">
    <property type="protein sequence ID" value="VAW85298.1"/>
    <property type="molecule type" value="Genomic_DNA"/>
</dbReference>
<dbReference type="PROSITE" id="PS01306">
    <property type="entry name" value="UPF0054"/>
    <property type="match status" value="1"/>
</dbReference>
<dbReference type="Gene3D" id="3.40.390.30">
    <property type="entry name" value="Metalloproteases ('zincins'), catalytic domain"/>
    <property type="match status" value="1"/>
</dbReference>
<keyword evidence="7" id="KW-0862">Zinc</keyword>
<dbReference type="Pfam" id="PF02130">
    <property type="entry name" value="YbeY"/>
    <property type="match status" value="1"/>
</dbReference>
<dbReference type="GO" id="GO:0046872">
    <property type="term" value="F:metal ion binding"/>
    <property type="evidence" value="ECO:0007669"/>
    <property type="project" value="UniProtKB-KW"/>
</dbReference>
<dbReference type="InterPro" id="IPR020549">
    <property type="entry name" value="YbeY_CS"/>
</dbReference>
<evidence type="ECO:0000256" key="2">
    <source>
        <dbReference type="ARBA" id="ARBA00010875"/>
    </source>
</evidence>
<sequence length="161" mass="18202">MLDDKINQSLELDVQFAVLSPTQLPDSKEIEVWVAAALKHQEHNNNSETHLTIRVVNEQEGAKLNEEYRGEKGATNVLSFPYEGFDELDIPLLGDIVICNPVIIREAGQQGKAYKAHWCHMVVHGVLHLLGYDHLNEQDALDMESREIKILGDLGFNDPYK</sequence>
<dbReference type="NCBIfam" id="TIGR00043">
    <property type="entry name" value="rRNA maturation RNase YbeY"/>
    <property type="match status" value="1"/>
</dbReference>
<evidence type="ECO:0000256" key="1">
    <source>
        <dbReference type="ARBA" id="ARBA00001947"/>
    </source>
</evidence>
<gene>
    <name evidence="8" type="ORF">MNBD_GAMMA16-132</name>
</gene>
<dbReference type="SUPFAM" id="SSF55486">
    <property type="entry name" value="Metalloproteases ('zincins'), catalytic domain"/>
    <property type="match status" value="1"/>
</dbReference>
<evidence type="ECO:0000256" key="7">
    <source>
        <dbReference type="ARBA" id="ARBA00022833"/>
    </source>
</evidence>
<evidence type="ECO:0000256" key="5">
    <source>
        <dbReference type="ARBA" id="ARBA00022759"/>
    </source>
</evidence>
<keyword evidence="6 8" id="KW-0378">Hydrolase</keyword>
<keyword evidence="4" id="KW-0479">Metal-binding</keyword>
<accession>A0A3B0YWB1</accession>
<reference evidence="8" key="1">
    <citation type="submission" date="2018-06" db="EMBL/GenBank/DDBJ databases">
        <authorList>
            <person name="Zhirakovskaya E."/>
        </authorList>
    </citation>
    <scope>NUCLEOTIDE SEQUENCE</scope>
</reference>
<name>A0A3B0YWB1_9ZZZZ</name>
<evidence type="ECO:0000313" key="8">
    <source>
        <dbReference type="EMBL" id="VAW85298.1"/>
    </source>
</evidence>
<keyword evidence="3" id="KW-0540">Nuclease</keyword>
<comment type="cofactor">
    <cofactor evidence="1">
        <name>Zn(2+)</name>
        <dbReference type="ChEBI" id="CHEBI:29105"/>
    </cofactor>
</comment>
<dbReference type="HAMAP" id="MF_00009">
    <property type="entry name" value="Endoribonucl_YbeY"/>
    <property type="match status" value="1"/>
</dbReference>